<evidence type="ECO:0000313" key="1">
    <source>
        <dbReference type="EMBL" id="KKK68004.1"/>
    </source>
</evidence>
<protein>
    <submittedName>
        <fullName evidence="1">Uncharacterized protein</fullName>
    </submittedName>
</protein>
<sequence>ARKALQRLGQTGADVGQALGAVGEMEKLQGADVLPKDAIVVNRADFDKWVQELVRFEGVDPDVARKNLMEQGVMLHRDPTTGGASMQARKLMLDEGDRVERGAIGVAGTFREGPGLMTKVMAPLSKELSRLRGILKEKGGGKSPEIDKVRKDFASLSSLIDNLMNVFTSLGMNLDFDGDQIEIHTKKTRDAAGALEQLASGAEAAWGSFNKLVSLTPGTVQGSTLESLDETFRKKMPEGVALKPQTEAQQQANVSGLVSGKLLVGMSTEIHHRFLMAMMAGLEEQDWSGAFRAVLGKLMLNINESLKMKHAGVAGMEKFEPGTMVDLIRTGDTKGLSKAIGKGGKYEKLGEFNKQFIAEQQDQLLALDPSAAGPG</sequence>
<reference evidence="1" key="1">
    <citation type="journal article" date="2015" name="Nature">
        <title>Complex archaea that bridge the gap between prokaryotes and eukaryotes.</title>
        <authorList>
            <person name="Spang A."/>
            <person name="Saw J.H."/>
            <person name="Jorgensen S.L."/>
            <person name="Zaremba-Niedzwiedzka K."/>
            <person name="Martijn J."/>
            <person name="Lind A.E."/>
            <person name="van Eijk R."/>
            <person name="Schleper C."/>
            <person name="Guy L."/>
            <person name="Ettema T.J."/>
        </authorList>
    </citation>
    <scope>NUCLEOTIDE SEQUENCE</scope>
</reference>
<comment type="caution">
    <text evidence="1">The sequence shown here is derived from an EMBL/GenBank/DDBJ whole genome shotgun (WGS) entry which is preliminary data.</text>
</comment>
<feature type="non-terminal residue" evidence="1">
    <location>
        <position position="1"/>
    </location>
</feature>
<feature type="non-terminal residue" evidence="1">
    <location>
        <position position="375"/>
    </location>
</feature>
<proteinExistence type="predicted"/>
<accession>A0A0F8ZNP4</accession>
<name>A0A0F8ZNP4_9ZZZZ</name>
<dbReference type="AlphaFoldDB" id="A0A0F8ZNP4"/>
<organism evidence="1">
    <name type="scientific">marine sediment metagenome</name>
    <dbReference type="NCBI Taxonomy" id="412755"/>
    <lineage>
        <taxon>unclassified sequences</taxon>
        <taxon>metagenomes</taxon>
        <taxon>ecological metagenomes</taxon>
    </lineage>
</organism>
<gene>
    <name evidence="1" type="ORF">LCGC14_2948410</name>
</gene>
<dbReference type="EMBL" id="LAZR01059335">
    <property type="protein sequence ID" value="KKK68004.1"/>
    <property type="molecule type" value="Genomic_DNA"/>
</dbReference>